<accession>A0A9P8L4E5</accession>
<reference evidence="2" key="1">
    <citation type="submission" date="2021-03" db="EMBL/GenBank/DDBJ databases">
        <title>Comparative genomics and phylogenomic investigation of the class Geoglossomycetes provide insights into ecological specialization and systematics.</title>
        <authorList>
            <person name="Melie T."/>
            <person name="Pirro S."/>
            <person name="Miller A.N."/>
            <person name="Quandt A."/>
        </authorList>
    </citation>
    <scope>NUCLEOTIDE SEQUENCE</scope>
    <source>
        <strain evidence="2">CAQ_001_2017</strain>
    </source>
</reference>
<name>A0A9P8L4E5_9PEZI</name>
<gene>
    <name evidence="2" type="ORF">GP486_008698</name>
</gene>
<organism evidence="2 3">
    <name type="scientific">Trichoglossum hirsutum</name>
    <dbReference type="NCBI Taxonomy" id="265104"/>
    <lineage>
        <taxon>Eukaryota</taxon>
        <taxon>Fungi</taxon>
        <taxon>Dikarya</taxon>
        <taxon>Ascomycota</taxon>
        <taxon>Pezizomycotina</taxon>
        <taxon>Geoglossomycetes</taxon>
        <taxon>Geoglossales</taxon>
        <taxon>Geoglossaceae</taxon>
        <taxon>Trichoglossum</taxon>
    </lineage>
</organism>
<evidence type="ECO:0000256" key="1">
    <source>
        <dbReference type="SAM" id="MobiDB-lite"/>
    </source>
</evidence>
<proteinExistence type="predicted"/>
<keyword evidence="3" id="KW-1185">Reference proteome</keyword>
<sequence>VPFSIVLTARILQTPHLTSAITLSTHLNPFDELPSRSYTDITLVSSSNEPDKTKTIEIALRSWPHYIHEPHDLRKHWSFVTVPPSPDSLTVSHEVPLDKILDACVQPGERYRVSLTDRALGTRWWAFGAVEEDARLGVWDDEEERDGDREEAEVGGGEQGGPRRREKRDDAGLYVVGERPEDLELVIEKGEVEFTVS</sequence>
<feature type="region of interest" description="Disordered" evidence="1">
    <location>
        <begin position="138"/>
        <end position="172"/>
    </location>
</feature>
<dbReference type="Proteomes" id="UP000750711">
    <property type="component" value="Unassembled WGS sequence"/>
</dbReference>
<dbReference type="AlphaFoldDB" id="A0A9P8L4E5"/>
<dbReference type="EMBL" id="JAGHQM010003765">
    <property type="protein sequence ID" value="KAH0541671.1"/>
    <property type="molecule type" value="Genomic_DNA"/>
</dbReference>
<comment type="caution">
    <text evidence="2">The sequence shown here is derived from an EMBL/GenBank/DDBJ whole genome shotgun (WGS) entry which is preliminary data.</text>
</comment>
<evidence type="ECO:0000313" key="2">
    <source>
        <dbReference type="EMBL" id="KAH0541671.1"/>
    </source>
</evidence>
<evidence type="ECO:0000313" key="3">
    <source>
        <dbReference type="Proteomes" id="UP000750711"/>
    </source>
</evidence>
<feature type="compositionally biased region" description="Basic and acidic residues" evidence="1">
    <location>
        <begin position="161"/>
        <end position="171"/>
    </location>
</feature>
<protein>
    <submittedName>
        <fullName evidence="2">Uncharacterized protein</fullName>
    </submittedName>
</protein>
<feature type="compositionally biased region" description="Acidic residues" evidence="1">
    <location>
        <begin position="139"/>
        <end position="153"/>
    </location>
</feature>
<feature type="non-terminal residue" evidence="2">
    <location>
        <position position="1"/>
    </location>
</feature>